<proteinExistence type="predicted"/>
<sequence length="158" mass="17647">MNTEIDCQLSICDLMKMNFNSDIFINLPTCSFPSNGCLRAKADELIMLHKPGETRTIHNALLCGIVSSKVEHGKASCSEDVGFCALVGKQIHWPSICCFDVGNGRHPPLPYQYNWLWRASSAAHLALERQRLQKVMGLAPEQCQEQRCSLPLPSSCQR</sequence>
<gene>
    <name evidence="1" type="ORF">Q7C36_000727</name>
</gene>
<dbReference type="Proteomes" id="UP001187315">
    <property type="component" value="Unassembled WGS sequence"/>
</dbReference>
<comment type="caution">
    <text evidence="1">The sequence shown here is derived from an EMBL/GenBank/DDBJ whole genome shotgun (WGS) entry which is preliminary data.</text>
</comment>
<organism evidence="1 2">
    <name type="scientific">Tachysurus vachellii</name>
    <name type="common">Darkbarbel catfish</name>
    <name type="synonym">Pelteobagrus vachellii</name>
    <dbReference type="NCBI Taxonomy" id="175792"/>
    <lineage>
        <taxon>Eukaryota</taxon>
        <taxon>Metazoa</taxon>
        <taxon>Chordata</taxon>
        <taxon>Craniata</taxon>
        <taxon>Vertebrata</taxon>
        <taxon>Euteleostomi</taxon>
        <taxon>Actinopterygii</taxon>
        <taxon>Neopterygii</taxon>
        <taxon>Teleostei</taxon>
        <taxon>Ostariophysi</taxon>
        <taxon>Siluriformes</taxon>
        <taxon>Bagridae</taxon>
        <taxon>Tachysurus</taxon>
    </lineage>
</organism>
<dbReference type="AlphaFoldDB" id="A0AA88NY24"/>
<name>A0AA88NY24_TACVA</name>
<evidence type="ECO:0000313" key="1">
    <source>
        <dbReference type="EMBL" id="KAK2868856.1"/>
    </source>
</evidence>
<accession>A0AA88NY24</accession>
<protein>
    <submittedName>
        <fullName evidence="1">Uncharacterized protein</fullName>
    </submittedName>
</protein>
<dbReference type="EMBL" id="JAVHJS010000001">
    <property type="protein sequence ID" value="KAK2868856.1"/>
    <property type="molecule type" value="Genomic_DNA"/>
</dbReference>
<evidence type="ECO:0000313" key="2">
    <source>
        <dbReference type="Proteomes" id="UP001187315"/>
    </source>
</evidence>
<reference evidence="1" key="1">
    <citation type="submission" date="2023-08" db="EMBL/GenBank/DDBJ databases">
        <title>Pelteobagrus vachellii genome.</title>
        <authorList>
            <person name="Liu H."/>
        </authorList>
    </citation>
    <scope>NUCLEOTIDE SEQUENCE</scope>
    <source>
        <strain evidence="1">PRFRI_2022a</strain>
        <tissue evidence="1">Muscle</tissue>
    </source>
</reference>
<keyword evidence="2" id="KW-1185">Reference proteome</keyword>